<feature type="transmembrane region" description="Helical" evidence="1">
    <location>
        <begin position="7"/>
        <end position="28"/>
    </location>
</feature>
<protein>
    <submittedName>
        <fullName evidence="2">Uncharacterized protein</fullName>
    </submittedName>
</protein>
<name>A0AAE3HC43_9EURY</name>
<evidence type="ECO:0000313" key="3">
    <source>
        <dbReference type="Proteomes" id="UP001206983"/>
    </source>
</evidence>
<dbReference type="RefSeq" id="WP_256622983.1">
    <property type="nucleotide sequence ID" value="NZ_JTEO01000004.1"/>
</dbReference>
<dbReference type="Proteomes" id="UP001206983">
    <property type="component" value="Unassembled WGS sequence"/>
</dbReference>
<proteinExistence type="predicted"/>
<accession>A0AAE3HC43</accession>
<keyword evidence="3" id="KW-1185">Reference proteome</keyword>
<keyword evidence="1" id="KW-0812">Transmembrane</keyword>
<organism evidence="2 3">
    <name type="scientific">Methanolobus chelungpuianus</name>
    <dbReference type="NCBI Taxonomy" id="502115"/>
    <lineage>
        <taxon>Archaea</taxon>
        <taxon>Methanobacteriati</taxon>
        <taxon>Methanobacteriota</taxon>
        <taxon>Stenosarchaea group</taxon>
        <taxon>Methanomicrobia</taxon>
        <taxon>Methanosarcinales</taxon>
        <taxon>Methanosarcinaceae</taxon>
        <taxon>Methanolobus</taxon>
    </lineage>
</organism>
<evidence type="ECO:0000313" key="2">
    <source>
        <dbReference type="EMBL" id="MCQ6963088.1"/>
    </source>
</evidence>
<keyword evidence="1" id="KW-1133">Transmembrane helix</keyword>
<comment type="caution">
    <text evidence="2">The sequence shown here is derived from an EMBL/GenBank/DDBJ whole genome shotgun (WGS) entry which is preliminary data.</text>
</comment>
<evidence type="ECO:0000256" key="1">
    <source>
        <dbReference type="SAM" id="Phobius"/>
    </source>
</evidence>
<gene>
    <name evidence="2" type="ORF">PV02_08605</name>
</gene>
<dbReference type="AlphaFoldDB" id="A0AAE3HC43"/>
<dbReference type="PROSITE" id="PS51257">
    <property type="entry name" value="PROKAR_LIPOPROTEIN"/>
    <property type="match status" value="1"/>
</dbReference>
<sequence>MKNSGNTMLGIMVLIVIVIVTVTTLTLGCFESGNNTMNDTVNDSGDEGFLYGTASVEEIDIRILESFPVQVHVAARGNLPDGCTQINENATTVQRQGNTFDVYLETIRPRDAVCTEALVPFEHTIPLDVYGLEKGTYTVNVNGVEETFELTTDNILAN</sequence>
<keyword evidence="1" id="KW-0472">Membrane</keyword>
<reference evidence="2 3" key="1">
    <citation type="journal article" date="2011" name="Appl. Environ. Microbiol.">
        <title>Methanogenic archaea isolated from Taiwan's Chelungpu fault.</title>
        <authorList>
            <person name="Wu S.Y."/>
            <person name="Lai M.C."/>
        </authorList>
    </citation>
    <scope>NUCLEOTIDE SEQUENCE [LARGE SCALE GENOMIC DNA]</scope>
    <source>
        <strain evidence="2 3">St545Mb</strain>
    </source>
</reference>
<dbReference type="EMBL" id="JTEO01000004">
    <property type="protein sequence ID" value="MCQ6963088.1"/>
    <property type="molecule type" value="Genomic_DNA"/>
</dbReference>